<dbReference type="Ensembl" id="ENSCINT00000032331.1">
    <property type="protein sequence ID" value="ENSCINP00000031880.1"/>
    <property type="gene ID" value="ENSCING00000022364.1"/>
</dbReference>
<reference evidence="1" key="2">
    <citation type="journal article" date="2008" name="Genome Biol.">
        <title>Improved genome assembly and evidence-based global gene model set for the chordate Ciona intestinalis: new insight into intron and operon populations.</title>
        <authorList>
            <person name="Satou Y."/>
            <person name="Mineta K."/>
            <person name="Ogasawara M."/>
            <person name="Sasakura Y."/>
            <person name="Shoguchi E."/>
            <person name="Ueno K."/>
            <person name="Yamada L."/>
            <person name="Matsumoto J."/>
            <person name="Wasserscheid J."/>
            <person name="Dewar K."/>
            <person name="Wiley G.B."/>
            <person name="Macmil S.L."/>
            <person name="Roe B.A."/>
            <person name="Zeller R.W."/>
            <person name="Hastings K.E."/>
            <person name="Lemaire P."/>
            <person name="Lindquist E."/>
            <person name="Endo T."/>
            <person name="Hotta K."/>
            <person name="Inaba K."/>
        </authorList>
    </citation>
    <scope>NUCLEOTIDE SEQUENCE [LARGE SCALE GENOMIC DNA]</scope>
    <source>
        <strain evidence="1">wild type</strain>
    </source>
</reference>
<dbReference type="HOGENOM" id="CLU_2440189_0_0_1"/>
<evidence type="ECO:0000313" key="2">
    <source>
        <dbReference type="Proteomes" id="UP000008144"/>
    </source>
</evidence>
<reference evidence="1" key="4">
    <citation type="submission" date="2025-09" db="UniProtKB">
        <authorList>
            <consortium name="Ensembl"/>
        </authorList>
    </citation>
    <scope>IDENTIFICATION</scope>
</reference>
<sequence length="90" mass="10299">MQKIRSSYPDINTDYIQISGQWLLCLEEVIAFNGILDEPLVPPPMGKCFNCSFFEACMAEVNRDTLVEVIKQEIEVGELYKAIMRVLRLA</sequence>
<dbReference type="EMBL" id="EAAA01001799">
    <property type="status" value="NOT_ANNOTATED_CDS"/>
    <property type="molecule type" value="Genomic_DNA"/>
</dbReference>
<keyword evidence="2" id="KW-1185">Reference proteome</keyword>
<organism evidence="1 2">
    <name type="scientific">Ciona intestinalis</name>
    <name type="common">Transparent sea squirt</name>
    <name type="synonym">Ascidia intestinalis</name>
    <dbReference type="NCBI Taxonomy" id="7719"/>
    <lineage>
        <taxon>Eukaryota</taxon>
        <taxon>Metazoa</taxon>
        <taxon>Chordata</taxon>
        <taxon>Tunicata</taxon>
        <taxon>Ascidiacea</taxon>
        <taxon>Phlebobranchia</taxon>
        <taxon>Cionidae</taxon>
        <taxon>Ciona</taxon>
    </lineage>
</organism>
<dbReference type="Proteomes" id="UP000008144">
    <property type="component" value="Chromosome 3"/>
</dbReference>
<protein>
    <submittedName>
        <fullName evidence="1">Uncharacterized protein</fullName>
    </submittedName>
</protein>
<accession>H2XQE6</accession>
<evidence type="ECO:0000313" key="1">
    <source>
        <dbReference type="Ensembl" id="ENSCINP00000031880.1"/>
    </source>
</evidence>
<name>H2XQE6_CIOIN</name>
<dbReference type="InParanoid" id="H2XQE6"/>
<proteinExistence type="predicted"/>
<reference evidence="1" key="3">
    <citation type="submission" date="2025-08" db="UniProtKB">
        <authorList>
            <consortium name="Ensembl"/>
        </authorList>
    </citation>
    <scope>IDENTIFICATION</scope>
</reference>
<dbReference type="AlphaFoldDB" id="H2XQE6"/>
<reference evidence="2" key="1">
    <citation type="journal article" date="2002" name="Science">
        <title>The draft genome of Ciona intestinalis: insights into chordate and vertebrate origins.</title>
        <authorList>
            <person name="Dehal P."/>
            <person name="Satou Y."/>
            <person name="Campbell R.K."/>
            <person name="Chapman J."/>
            <person name="Degnan B."/>
            <person name="De Tomaso A."/>
            <person name="Davidson B."/>
            <person name="Di Gregorio A."/>
            <person name="Gelpke M."/>
            <person name="Goodstein D.M."/>
            <person name="Harafuji N."/>
            <person name="Hastings K.E."/>
            <person name="Ho I."/>
            <person name="Hotta K."/>
            <person name="Huang W."/>
            <person name="Kawashima T."/>
            <person name="Lemaire P."/>
            <person name="Martinez D."/>
            <person name="Meinertzhagen I.A."/>
            <person name="Necula S."/>
            <person name="Nonaka M."/>
            <person name="Putnam N."/>
            <person name="Rash S."/>
            <person name="Saiga H."/>
            <person name="Satake M."/>
            <person name="Terry A."/>
            <person name="Yamada L."/>
            <person name="Wang H.G."/>
            <person name="Awazu S."/>
            <person name="Azumi K."/>
            <person name="Boore J."/>
            <person name="Branno M."/>
            <person name="Chin-Bow S."/>
            <person name="DeSantis R."/>
            <person name="Doyle S."/>
            <person name="Francino P."/>
            <person name="Keys D.N."/>
            <person name="Haga S."/>
            <person name="Hayashi H."/>
            <person name="Hino K."/>
            <person name="Imai K.S."/>
            <person name="Inaba K."/>
            <person name="Kano S."/>
            <person name="Kobayashi K."/>
            <person name="Kobayashi M."/>
            <person name="Lee B.I."/>
            <person name="Makabe K.W."/>
            <person name="Manohar C."/>
            <person name="Matassi G."/>
            <person name="Medina M."/>
            <person name="Mochizuki Y."/>
            <person name="Mount S."/>
            <person name="Morishita T."/>
            <person name="Miura S."/>
            <person name="Nakayama A."/>
            <person name="Nishizaka S."/>
            <person name="Nomoto H."/>
            <person name="Ohta F."/>
            <person name="Oishi K."/>
            <person name="Rigoutsos I."/>
            <person name="Sano M."/>
            <person name="Sasaki A."/>
            <person name="Sasakura Y."/>
            <person name="Shoguchi E."/>
            <person name="Shin-i T."/>
            <person name="Spagnuolo A."/>
            <person name="Stainier D."/>
            <person name="Suzuki M.M."/>
            <person name="Tassy O."/>
            <person name="Takatori N."/>
            <person name="Tokuoka M."/>
            <person name="Yagi K."/>
            <person name="Yoshizaki F."/>
            <person name="Wada S."/>
            <person name="Zhang C."/>
            <person name="Hyatt P.D."/>
            <person name="Larimer F."/>
            <person name="Detter C."/>
            <person name="Doggett N."/>
            <person name="Glavina T."/>
            <person name="Hawkins T."/>
            <person name="Richardson P."/>
            <person name="Lucas S."/>
            <person name="Kohara Y."/>
            <person name="Levine M."/>
            <person name="Satoh N."/>
            <person name="Rokhsar D.S."/>
        </authorList>
    </citation>
    <scope>NUCLEOTIDE SEQUENCE [LARGE SCALE GENOMIC DNA]</scope>
</reference>